<dbReference type="EMBL" id="JBHTAH010000001">
    <property type="protein sequence ID" value="MFC7068524.1"/>
    <property type="molecule type" value="Genomic_DNA"/>
</dbReference>
<evidence type="ECO:0000313" key="9">
    <source>
        <dbReference type="Proteomes" id="UP001596461"/>
    </source>
</evidence>
<gene>
    <name evidence="8" type="ORF">ACFQL9_02635</name>
</gene>
<evidence type="ECO:0000256" key="4">
    <source>
        <dbReference type="ARBA" id="ARBA00023163"/>
    </source>
</evidence>
<evidence type="ECO:0000256" key="6">
    <source>
        <dbReference type="SAM" id="MobiDB-lite"/>
    </source>
</evidence>
<name>A0ABD5W9B5_9EURY</name>
<protein>
    <submittedName>
        <fullName evidence="8">TFIIB-type zinc ribbon-containing protein</fullName>
    </submittedName>
</protein>
<dbReference type="InterPro" id="IPR013137">
    <property type="entry name" value="Znf_TFIIB"/>
</dbReference>
<evidence type="ECO:0000256" key="1">
    <source>
        <dbReference type="ARBA" id="ARBA00022771"/>
    </source>
</evidence>
<evidence type="ECO:0000256" key="5">
    <source>
        <dbReference type="PROSITE-ProRule" id="PRU00469"/>
    </source>
</evidence>
<comment type="caution">
    <text evidence="8">The sequence shown here is derived from an EMBL/GenBank/DDBJ whole genome shotgun (WGS) entry which is preliminary data.</text>
</comment>
<dbReference type="PRINTS" id="PR00685">
    <property type="entry name" value="TIFACTORIIB"/>
</dbReference>
<dbReference type="Gene3D" id="1.10.472.170">
    <property type="match status" value="1"/>
</dbReference>
<accession>A0ABD5W9B5</accession>
<dbReference type="AlphaFoldDB" id="A0ABD5W9B5"/>
<proteinExistence type="predicted"/>
<feature type="domain" description="TFIIB-type" evidence="7">
    <location>
        <begin position="32"/>
        <end position="63"/>
    </location>
</feature>
<evidence type="ECO:0000313" key="8">
    <source>
        <dbReference type="EMBL" id="MFC7068524.1"/>
    </source>
</evidence>
<feature type="compositionally biased region" description="Basic and acidic residues" evidence="6">
    <location>
        <begin position="71"/>
        <end position="84"/>
    </location>
</feature>
<sequence>MSESETTISSYTEREKQAKERPAERERAEETESVSVCPECGGSVVADEEHGESVCTDCGLVVEEGAIDRGPEWRSFNRDGESKSRVGAPTTKMMHDKGLSTNIGWQNKDA</sequence>
<dbReference type="RefSeq" id="WP_390209896.1">
    <property type="nucleotide sequence ID" value="NZ_JBHTAH010000001.1"/>
</dbReference>
<dbReference type="Pfam" id="PF08271">
    <property type="entry name" value="Zn_Ribbon_TF"/>
    <property type="match status" value="1"/>
</dbReference>
<feature type="compositionally biased region" description="Low complexity" evidence="6">
    <location>
        <begin position="1"/>
        <end position="11"/>
    </location>
</feature>
<feature type="non-terminal residue" evidence="8">
    <location>
        <position position="110"/>
    </location>
</feature>
<evidence type="ECO:0000256" key="3">
    <source>
        <dbReference type="ARBA" id="ARBA00023015"/>
    </source>
</evidence>
<dbReference type="GO" id="GO:0008270">
    <property type="term" value="F:zinc ion binding"/>
    <property type="evidence" value="ECO:0007669"/>
    <property type="project" value="UniProtKB-KW"/>
</dbReference>
<feature type="region of interest" description="Disordered" evidence="6">
    <location>
        <begin position="71"/>
        <end position="110"/>
    </location>
</feature>
<keyword evidence="1 5" id="KW-0479">Metal-binding</keyword>
<dbReference type="InterPro" id="IPR000812">
    <property type="entry name" value="TFIIB"/>
</dbReference>
<feature type="compositionally biased region" description="Polar residues" evidence="6">
    <location>
        <begin position="99"/>
        <end position="110"/>
    </location>
</feature>
<reference evidence="8 9" key="1">
    <citation type="journal article" date="2019" name="Int. J. Syst. Evol. Microbiol.">
        <title>The Global Catalogue of Microorganisms (GCM) 10K type strain sequencing project: providing services to taxonomists for standard genome sequencing and annotation.</title>
        <authorList>
            <consortium name="The Broad Institute Genomics Platform"/>
            <consortium name="The Broad Institute Genome Sequencing Center for Infectious Disease"/>
            <person name="Wu L."/>
            <person name="Ma J."/>
        </authorList>
    </citation>
    <scope>NUCLEOTIDE SEQUENCE [LARGE SCALE GENOMIC DNA]</scope>
    <source>
        <strain evidence="8 9">DT31</strain>
    </source>
</reference>
<keyword evidence="3" id="KW-0805">Transcription regulation</keyword>
<organism evidence="8 9">
    <name type="scientific">Halobaculum lipolyticum</name>
    <dbReference type="NCBI Taxonomy" id="3032001"/>
    <lineage>
        <taxon>Archaea</taxon>
        <taxon>Methanobacteriati</taxon>
        <taxon>Methanobacteriota</taxon>
        <taxon>Stenosarchaea group</taxon>
        <taxon>Halobacteria</taxon>
        <taxon>Halobacteriales</taxon>
        <taxon>Haloferacaceae</taxon>
        <taxon>Halobaculum</taxon>
    </lineage>
</organism>
<dbReference type="Proteomes" id="UP001596461">
    <property type="component" value="Unassembled WGS sequence"/>
</dbReference>
<evidence type="ECO:0000259" key="7">
    <source>
        <dbReference type="PROSITE" id="PS51134"/>
    </source>
</evidence>
<evidence type="ECO:0000256" key="2">
    <source>
        <dbReference type="ARBA" id="ARBA00022833"/>
    </source>
</evidence>
<keyword evidence="1 5" id="KW-0863">Zinc-finger</keyword>
<keyword evidence="9" id="KW-1185">Reference proteome</keyword>
<feature type="region of interest" description="Disordered" evidence="6">
    <location>
        <begin position="1"/>
        <end position="34"/>
    </location>
</feature>
<keyword evidence="2" id="KW-0862">Zinc</keyword>
<dbReference type="SUPFAM" id="SSF57783">
    <property type="entry name" value="Zinc beta-ribbon"/>
    <property type="match status" value="1"/>
</dbReference>
<feature type="compositionally biased region" description="Basic and acidic residues" evidence="6">
    <location>
        <begin position="12"/>
        <end position="30"/>
    </location>
</feature>
<keyword evidence="4" id="KW-0804">Transcription</keyword>
<dbReference type="PROSITE" id="PS51134">
    <property type="entry name" value="ZF_TFIIB"/>
    <property type="match status" value="1"/>
</dbReference>